<feature type="transmembrane region" description="Helical" evidence="2">
    <location>
        <begin position="258"/>
        <end position="279"/>
    </location>
</feature>
<accession>A0A4P9VXU1</accession>
<dbReference type="Proteomes" id="UP000269721">
    <property type="component" value="Unassembled WGS sequence"/>
</dbReference>
<keyword evidence="2" id="KW-1133">Transmembrane helix</keyword>
<keyword evidence="2" id="KW-0472">Membrane</keyword>
<evidence type="ECO:0000313" key="3">
    <source>
        <dbReference type="EMBL" id="RKO84062.1"/>
    </source>
</evidence>
<dbReference type="AlphaFoldDB" id="A0A4P9VXU1"/>
<feature type="transmembrane region" description="Helical" evidence="2">
    <location>
        <begin position="85"/>
        <end position="113"/>
    </location>
</feature>
<organism evidence="3 4">
    <name type="scientific">Blyttiomyces helicus</name>
    <dbReference type="NCBI Taxonomy" id="388810"/>
    <lineage>
        <taxon>Eukaryota</taxon>
        <taxon>Fungi</taxon>
        <taxon>Fungi incertae sedis</taxon>
        <taxon>Chytridiomycota</taxon>
        <taxon>Chytridiomycota incertae sedis</taxon>
        <taxon>Chytridiomycetes</taxon>
        <taxon>Chytridiomycetes incertae sedis</taxon>
        <taxon>Blyttiomyces</taxon>
    </lineage>
</organism>
<gene>
    <name evidence="3" type="ORF">BDK51DRAFT_49082</name>
</gene>
<dbReference type="EMBL" id="ML000547">
    <property type="protein sequence ID" value="RKO84062.1"/>
    <property type="molecule type" value="Genomic_DNA"/>
</dbReference>
<evidence type="ECO:0000313" key="4">
    <source>
        <dbReference type="Proteomes" id="UP000269721"/>
    </source>
</evidence>
<reference evidence="4" key="1">
    <citation type="journal article" date="2018" name="Nat. Microbiol.">
        <title>Leveraging single-cell genomics to expand the fungal tree of life.</title>
        <authorList>
            <person name="Ahrendt S.R."/>
            <person name="Quandt C.A."/>
            <person name="Ciobanu D."/>
            <person name="Clum A."/>
            <person name="Salamov A."/>
            <person name="Andreopoulos B."/>
            <person name="Cheng J.F."/>
            <person name="Woyke T."/>
            <person name="Pelin A."/>
            <person name="Henrissat B."/>
            <person name="Reynolds N.K."/>
            <person name="Benny G.L."/>
            <person name="Smith M.E."/>
            <person name="James T.Y."/>
            <person name="Grigoriev I.V."/>
        </authorList>
    </citation>
    <scope>NUCLEOTIDE SEQUENCE [LARGE SCALE GENOMIC DNA]</scope>
</reference>
<evidence type="ECO:0000256" key="2">
    <source>
        <dbReference type="SAM" id="Phobius"/>
    </source>
</evidence>
<keyword evidence="2" id="KW-0812">Transmembrane</keyword>
<feature type="transmembrane region" description="Helical" evidence="2">
    <location>
        <begin position="36"/>
        <end position="65"/>
    </location>
</feature>
<protein>
    <submittedName>
        <fullName evidence="3">Uncharacterized protein</fullName>
    </submittedName>
</protein>
<proteinExistence type="predicted"/>
<sequence>MRSSKRSTTPTPPPSRPSTPAIRTKMQQHSKARATLAFHTAPLSVITHLALYVADLVAIGFAALARNKGVVAAVVVTVELIEADVLWYGWWVMLGVASSIGLGTGLHTFVLFLGPYVAHATLTAYKCHSMDFETRGPLSFACPPASPSPSSAGAAAVTIWNIAAKVRPESFFWGLGTSLGELPPYFVARAGRTRGLRAAPSSRIYEYFPRPARIAAAAGKDEKDFHSIEAILAKPAKKRKLIERAQVAMYNLMQRSGFFGILLCASVSSIGFGGGAGGACGPPDMRK</sequence>
<feature type="region of interest" description="Disordered" evidence="1">
    <location>
        <begin position="1"/>
        <end position="21"/>
    </location>
</feature>
<dbReference type="OrthoDB" id="2016540at2759"/>
<name>A0A4P9VXU1_9FUNG</name>
<evidence type="ECO:0000256" key="1">
    <source>
        <dbReference type="SAM" id="MobiDB-lite"/>
    </source>
</evidence>
<keyword evidence="4" id="KW-1185">Reference proteome</keyword>